<dbReference type="InterPro" id="IPR003783">
    <property type="entry name" value="Regulatory_RecX"/>
</dbReference>
<evidence type="ECO:0000256" key="6">
    <source>
        <dbReference type="HAMAP-Rule" id="MF_01114"/>
    </source>
</evidence>
<dbReference type="AlphaFoldDB" id="A0A660E489"/>
<feature type="domain" description="RecX second three-helical" evidence="7">
    <location>
        <begin position="111"/>
        <end position="152"/>
    </location>
</feature>
<organism evidence="10 11">
    <name type="scientific">Lactiplantibacillus mudanjiangensis</name>
    <dbReference type="NCBI Taxonomy" id="1296538"/>
    <lineage>
        <taxon>Bacteria</taxon>
        <taxon>Bacillati</taxon>
        <taxon>Bacillota</taxon>
        <taxon>Bacilli</taxon>
        <taxon>Lactobacillales</taxon>
        <taxon>Lactobacillaceae</taxon>
        <taxon>Lactiplantibacillus</taxon>
    </lineage>
</organism>
<evidence type="ECO:0000256" key="4">
    <source>
        <dbReference type="ARBA" id="ARBA00018111"/>
    </source>
</evidence>
<keyword evidence="5 6" id="KW-0963">Cytoplasm</keyword>
<name>A0A660E489_9LACO</name>
<feature type="domain" description="RecX third three-helical" evidence="8">
    <location>
        <begin position="159"/>
        <end position="206"/>
    </location>
</feature>
<comment type="function">
    <text evidence="1 6">Modulates RecA activity.</text>
</comment>
<dbReference type="Proteomes" id="UP000289996">
    <property type="component" value="Unassembled WGS sequence"/>
</dbReference>
<sequence length="270" mass="31367">MADEVAKVTMIQAQKRSGRYNLYLDGKYAFPISESVMIKFRVFKGMEITPELQLQMMTADDISRAYTRALDYLSHQLRTEKEVHDKLVTEDIEATIIDETMKKLREMHLLDDAQYAAAYVRTAKNTSTKGPRVIRQNLRQKGVGEQLIDDALAENFQGDDQLENAAAMAQKLAKRYQRQAFKTMLQKVRQGLMTKGFDSETITAALETLDLEPDVDEQWEALVQQGDKLWRRNRKYAFSERRMRTKRSLYQKGFLMDDINKFIDEQLADD</sequence>
<protein>
    <recommendedName>
        <fullName evidence="4 6">Regulatory protein RecX</fullName>
    </recommendedName>
</protein>
<dbReference type="PANTHER" id="PTHR33602">
    <property type="entry name" value="REGULATORY PROTEIN RECX FAMILY PROTEIN"/>
    <property type="match status" value="1"/>
</dbReference>
<dbReference type="InterPro" id="IPR053924">
    <property type="entry name" value="RecX_HTH_2nd"/>
</dbReference>
<dbReference type="GO" id="GO:0006282">
    <property type="term" value="P:regulation of DNA repair"/>
    <property type="evidence" value="ECO:0007669"/>
    <property type="project" value="UniProtKB-UniRule"/>
</dbReference>
<evidence type="ECO:0000256" key="2">
    <source>
        <dbReference type="ARBA" id="ARBA00004496"/>
    </source>
</evidence>
<dbReference type="Pfam" id="PF02631">
    <property type="entry name" value="RecX_HTH2"/>
    <property type="match status" value="1"/>
</dbReference>
<dbReference type="Pfam" id="PF21981">
    <property type="entry name" value="RecX_HTH3"/>
    <property type="match status" value="2"/>
</dbReference>
<evidence type="ECO:0000256" key="5">
    <source>
        <dbReference type="ARBA" id="ARBA00022490"/>
    </source>
</evidence>
<dbReference type="EMBL" id="UYIG01000046">
    <property type="protein sequence ID" value="VDG27743.1"/>
    <property type="molecule type" value="Genomic_DNA"/>
</dbReference>
<accession>A0A660E489</accession>
<evidence type="ECO:0000313" key="11">
    <source>
        <dbReference type="Proteomes" id="UP000289996"/>
    </source>
</evidence>
<dbReference type="InterPro" id="IPR036388">
    <property type="entry name" value="WH-like_DNA-bd_sf"/>
</dbReference>
<reference evidence="10 11" key="1">
    <citation type="submission" date="2018-11" db="EMBL/GenBank/DDBJ databases">
        <authorList>
            <person name="Wuyts S."/>
        </authorList>
    </citation>
    <scope>NUCLEOTIDE SEQUENCE [LARGE SCALE GENOMIC DNA]</scope>
    <source>
        <strain evidence="10">Lactobacillus mudanjiangensis AMBF249</strain>
    </source>
</reference>
<dbReference type="InterPro" id="IPR053926">
    <property type="entry name" value="RecX_HTH_1st"/>
</dbReference>
<feature type="domain" description="RecX third three-helical" evidence="8">
    <location>
        <begin position="216"/>
        <end position="263"/>
    </location>
</feature>
<keyword evidence="11" id="KW-1185">Reference proteome</keyword>
<dbReference type="Pfam" id="PF21982">
    <property type="entry name" value="RecX_HTH1"/>
    <property type="match status" value="1"/>
</dbReference>
<dbReference type="Gene3D" id="1.10.10.10">
    <property type="entry name" value="Winged helix-like DNA-binding domain superfamily/Winged helix DNA-binding domain"/>
    <property type="match status" value="4"/>
</dbReference>
<evidence type="ECO:0000256" key="1">
    <source>
        <dbReference type="ARBA" id="ARBA00003529"/>
    </source>
</evidence>
<gene>
    <name evidence="6" type="primary">recX</name>
    <name evidence="10" type="ORF">MUDAN_MDHGFNIF_02575</name>
</gene>
<dbReference type="PANTHER" id="PTHR33602:SF1">
    <property type="entry name" value="REGULATORY PROTEIN RECX FAMILY PROTEIN"/>
    <property type="match status" value="1"/>
</dbReference>
<evidence type="ECO:0000256" key="3">
    <source>
        <dbReference type="ARBA" id="ARBA00009695"/>
    </source>
</evidence>
<feature type="domain" description="RecX first three-helical" evidence="9">
    <location>
        <begin position="65"/>
        <end position="104"/>
    </location>
</feature>
<dbReference type="InterPro" id="IPR053925">
    <property type="entry name" value="RecX_HTH_3rd"/>
</dbReference>
<evidence type="ECO:0000259" key="9">
    <source>
        <dbReference type="Pfam" id="PF21982"/>
    </source>
</evidence>
<evidence type="ECO:0000259" key="7">
    <source>
        <dbReference type="Pfam" id="PF02631"/>
    </source>
</evidence>
<comment type="similarity">
    <text evidence="3 6">Belongs to the RecX family.</text>
</comment>
<evidence type="ECO:0000259" key="8">
    <source>
        <dbReference type="Pfam" id="PF21981"/>
    </source>
</evidence>
<dbReference type="NCBIfam" id="NF010733">
    <property type="entry name" value="PRK14135.1"/>
    <property type="match status" value="1"/>
</dbReference>
<dbReference type="GO" id="GO:0005737">
    <property type="term" value="C:cytoplasm"/>
    <property type="evidence" value="ECO:0007669"/>
    <property type="project" value="UniProtKB-SubCell"/>
</dbReference>
<dbReference type="HAMAP" id="MF_01114">
    <property type="entry name" value="RecX"/>
    <property type="match status" value="1"/>
</dbReference>
<evidence type="ECO:0000313" key="10">
    <source>
        <dbReference type="EMBL" id="VDG27743.1"/>
    </source>
</evidence>
<comment type="subcellular location">
    <subcellularLocation>
        <location evidence="2 6">Cytoplasm</location>
    </subcellularLocation>
</comment>
<proteinExistence type="inferred from homology"/>